<evidence type="ECO:0000313" key="1">
    <source>
        <dbReference type="EMBL" id="AYV80444.1"/>
    </source>
</evidence>
<organism evidence="1">
    <name type="scientific">Harvfovirus sp</name>
    <dbReference type="NCBI Taxonomy" id="2487768"/>
    <lineage>
        <taxon>Viruses</taxon>
        <taxon>Varidnaviria</taxon>
        <taxon>Bamfordvirae</taxon>
        <taxon>Nucleocytoviricota</taxon>
        <taxon>Megaviricetes</taxon>
        <taxon>Imitervirales</taxon>
        <taxon>Mimiviridae</taxon>
        <taxon>Klosneuvirinae</taxon>
    </lineage>
</organism>
<sequence>MARESKSNWMEDSADFSVEVGPIQCVLCNEFVLFSHLKPHLEICKKVVKCRFCYATKAVAPACTPHAVKCPLKWVKCGYCSSAVRLGSIRHHEKECPVLDKWANRFCYYYEKYGEKLCYQMVCGGNKFELIDMSDISWGKIDSFTTLKQAKMGKCIRRFLFEVQRQSRVV</sequence>
<proteinExistence type="predicted"/>
<gene>
    <name evidence="1" type="ORF">Harvfovirus1_69</name>
</gene>
<dbReference type="EMBL" id="MK072243">
    <property type="protein sequence ID" value="AYV80444.1"/>
    <property type="molecule type" value="Genomic_DNA"/>
</dbReference>
<evidence type="ECO:0008006" key="2">
    <source>
        <dbReference type="Google" id="ProtNLM"/>
    </source>
</evidence>
<protein>
    <recommendedName>
        <fullName evidence="2">TRAF-type domain-containing protein</fullName>
    </recommendedName>
</protein>
<name>A0A3G5A1R2_9VIRU</name>
<reference evidence="1" key="1">
    <citation type="submission" date="2018-10" db="EMBL/GenBank/DDBJ databases">
        <title>Hidden diversity of soil giant viruses.</title>
        <authorList>
            <person name="Schulz F."/>
            <person name="Alteio L."/>
            <person name="Goudeau D."/>
            <person name="Ryan E.M."/>
            <person name="Malmstrom R.R."/>
            <person name="Blanchard J."/>
            <person name="Woyke T."/>
        </authorList>
    </citation>
    <scope>NUCLEOTIDE SEQUENCE</scope>
    <source>
        <strain evidence="1">HAV1</strain>
    </source>
</reference>
<accession>A0A3G5A1R2</accession>